<feature type="domain" description="EF-hand" evidence="13">
    <location>
        <begin position="663"/>
        <end position="698"/>
    </location>
</feature>
<keyword evidence="4" id="KW-0677">Repeat</keyword>
<dbReference type="Proteomes" id="UP000887575">
    <property type="component" value="Unassembled WGS sequence"/>
</dbReference>
<dbReference type="InterPro" id="IPR013235">
    <property type="entry name" value="PPP_dom"/>
</dbReference>
<dbReference type="AlphaFoldDB" id="A0AAF3E807"/>
<evidence type="ECO:0000256" key="2">
    <source>
        <dbReference type="ARBA" id="ARBA00008294"/>
    </source>
</evidence>
<dbReference type="SMART" id="SM00054">
    <property type="entry name" value="EFh"/>
    <property type="match status" value="3"/>
</dbReference>
<dbReference type="PRINTS" id="PR00114">
    <property type="entry name" value="STPHPHTASE"/>
</dbReference>
<dbReference type="EC" id="3.1.3.16" evidence="10"/>
<protein>
    <recommendedName>
        <fullName evidence="10">Serine/threonine-protein phosphatase with EF-hands</fullName>
        <ecNumber evidence="10">3.1.3.16</ecNumber>
    </recommendedName>
</protein>
<dbReference type="GO" id="GO:0005509">
    <property type="term" value="F:calcium ion binding"/>
    <property type="evidence" value="ECO:0007669"/>
    <property type="project" value="UniProtKB-UniRule"/>
</dbReference>
<evidence type="ECO:0000256" key="4">
    <source>
        <dbReference type="ARBA" id="ARBA00022737"/>
    </source>
</evidence>
<evidence type="ECO:0000256" key="7">
    <source>
        <dbReference type="ARBA" id="ARBA00023211"/>
    </source>
</evidence>
<dbReference type="Pfam" id="PF13499">
    <property type="entry name" value="EF-hand_7"/>
    <property type="match status" value="1"/>
</dbReference>
<dbReference type="SMART" id="SM00156">
    <property type="entry name" value="PP2Ac"/>
    <property type="match status" value="1"/>
</dbReference>
<dbReference type="SUPFAM" id="SSF47473">
    <property type="entry name" value="EF-hand"/>
    <property type="match status" value="1"/>
</dbReference>
<dbReference type="InterPro" id="IPR051134">
    <property type="entry name" value="PPP_phosphatase"/>
</dbReference>
<keyword evidence="14" id="KW-1185">Reference proteome</keyword>
<feature type="domain" description="EF-hand" evidence="13">
    <location>
        <begin position="623"/>
        <end position="658"/>
    </location>
</feature>
<dbReference type="InterPro" id="IPR029052">
    <property type="entry name" value="Metallo-depent_PP-like"/>
</dbReference>
<dbReference type="Pfam" id="PF00149">
    <property type="entry name" value="Metallophos"/>
    <property type="match status" value="1"/>
</dbReference>
<dbReference type="PANTHER" id="PTHR45668:SF3">
    <property type="entry name" value="SERINE_THREONINE-PROTEIN PHOSPHATASE RDGC"/>
    <property type="match status" value="1"/>
</dbReference>
<dbReference type="GO" id="GO:0005506">
    <property type="term" value="F:iron ion binding"/>
    <property type="evidence" value="ECO:0007669"/>
    <property type="project" value="UniProtKB-UniRule"/>
</dbReference>
<evidence type="ECO:0000256" key="8">
    <source>
        <dbReference type="ARBA" id="ARBA00047761"/>
    </source>
</evidence>
<dbReference type="InterPro" id="IPR018247">
    <property type="entry name" value="EF_Hand_1_Ca_BS"/>
</dbReference>
<name>A0AAF3E807_9BILA</name>
<feature type="compositionally biased region" description="Basic and acidic residues" evidence="12">
    <location>
        <begin position="1"/>
        <end position="12"/>
    </location>
</feature>
<keyword evidence="6" id="KW-0106">Calcium</keyword>
<sequence>MEVRDEEMERNQVKSISCACGGRPPPQSSTELKHQNHSQSLDVPTPRKESSARKAITPPPPGQRQAKNSKRAPSPQPQLTIKSAILIQKWYRRCAARLEARRRATWSIFTALEYAGEQDQLKLYDFFSDVISTVLDEEGKGPHGQGPLLAALNHHCNKPHGAPEDDDAIRKLLDETNPTRFPLEKGYKGPHLRLPIDKAQIVEMIDAFKVNKVLHPRYLLLVLHEARKILKQTPTVVHLSTAISNQITITGDLHGKFDDLCIILYKNGYPSVDNPYIFNGDFVDRGGQSTEVLVTLLSLLVLDPMAVTLNRGNHEDHIMNLRYGFVKELMTKYKEAAGPIARLMEEVFAWLPICTVVDREIFVVHGGISDKTDLQELEKVQRNKYVSVLRPPIRKEDNGKPSVNMEEWKLILDVLWSDPKQHKGCWPNVFRGGGSYFGADVTTTFLEKNNFRLIVRSHECKFEGYEYTHNNSVLTVFSASNYYEVGSNRGAYVKFIGKQKQAHFVQYMASKTHRKTTLRQRVSAVEESALRDLRDKLNSFASQLQAEFLKCDPDKSGKISVHRWSECVENVTQLQLPWHALATKLTTVTDDGKYVLYKEDLPVIAVGKKQAKDDRDVVEALYRHKSTLETLFRFMDKDNSGNVSMAEFIEAIEVIGQYTKRALSPNDIRQIAESIDFNKDGFIDLNELLEAFRIVESQAQPQQGLALMLGAGSVSDPANGSTPQPQLANA</sequence>
<dbReference type="InterPro" id="IPR011992">
    <property type="entry name" value="EF-hand-dom_pair"/>
</dbReference>
<dbReference type="Gene3D" id="3.60.21.10">
    <property type="match status" value="1"/>
</dbReference>
<dbReference type="WBParaSite" id="MBELARI_LOCUS10061">
    <property type="protein sequence ID" value="MBELARI_LOCUS10061"/>
    <property type="gene ID" value="MBELARI_LOCUS10061"/>
</dbReference>
<evidence type="ECO:0000313" key="15">
    <source>
        <dbReference type="WBParaSite" id="MBELARI_LOCUS10061"/>
    </source>
</evidence>
<evidence type="ECO:0000256" key="11">
    <source>
        <dbReference type="RuleBase" id="RU004273"/>
    </source>
</evidence>
<keyword evidence="7 10" id="KW-0464">Manganese</keyword>
<dbReference type="SUPFAM" id="SSF56300">
    <property type="entry name" value="Metallo-dependent phosphatases"/>
    <property type="match status" value="1"/>
</dbReference>
<feature type="region of interest" description="Disordered" evidence="12">
    <location>
        <begin position="1"/>
        <end position="79"/>
    </location>
</feature>
<dbReference type="CDD" id="cd00051">
    <property type="entry name" value="EFh"/>
    <property type="match status" value="1"/>
</dbReference>
<dbReference type="InterPro" id="IPR006186">
    <property type="entry name" value="Ser/Thr-sp_prot-phosphatase"/>
</dbReference>
<keyword evidence="3 10" id="KW-0479">Metal-binding</keyword>
<evidence type="ECO:0000256" key="5">
    <source>
        <dbReference type="ARBA" id="ARBA00022801"/>
    </source>
</evidence>
<comment type="cofactor">
    <cofactor evidence="1">
        <name>Mn(2+)</name>
        <dbReference type="ChEBI" id="CHEBI:29035"/>
    </cofactor>
</comment>
<dbReference type="PANTHER" id="PTHR45668">
    <property type="entry name" value="SERINE/THREONINE-PROTEIN PHOSPHATASE 5-RELATED"/>
    <property type="match status" value="1"/>
</dbReference>
<evidence type="ECO:0000256" key="12">
    <source>
        <dbReference type="SAM" id="MobiDB-lite"/>
    </source>
</evidence>
<comment type="catalytic activity">
    <reaction evidence="8">
        <text>O-phospho-L-seryl-[protein] + H2O = L-seryl-[protein] + phosphate</text>
        <dbReference type="Rhea" id="RHEA:20629"/>
        <dbReference type="Rhea" id="RHEA-COMP:9863"/>
        <dbReference type="Rhea" id="RHEA-COMP:11604"/>
        <dbReference type="ChEBI" id="CHEBI:15377"/>
        <dbReference type="ChEBI" id="CHEBI:29999"/>
        <dbReference type="ChEBI" id="CHEBI:43474"/>
        <dbReference type="ChEBI" id="CHEBI:83421"/>
        <dbReference type="EC" id="3.1.3.16"/>
    </reaction>
</comment>
<reference evidence="15" key="1">
    <citation type="submission" date="2024-02" db="UniProtKB">
        <authorList>
            <consortium name="WormBaseParasite"/>
        </authorList>
    </citation>
    <scope>IDENTIFICATION</scope>
</reference>
<evidence type="ECO:0000259" key="13">
    <source>
        <dbReference type="PROSITE" id="PS50222"/>
    </source>
</evidence>
<organism evidence="14 15">
    <name type="scientific">Mesorhabditis belari</name>
    <dbReference type="NCBI Taxonomy" id="2138241"/>
    <lineage>
        <taxon>Eukaryota</taxon>
        <taxon>Metazoa</taxon>
        <taxon>Ecdysozoa</taxon>
        <taxon>Nematoda</taxon>
        <taxon>Chromadorea</taxon>
        <taxon>Rhabditida</taxon>
        <taxon>Rhabditina</taxon>
        <taxon>Rhabditomorpha</taxon>
        <taxon>Rhabditoidea</taxon>
        <taxon>Rhabditidae</taxon>
        <taxon>Mesorhabditinae</taxon>
        <taxon>Mesorhabditis</taxon>
    </lineage>
</organism>
<accession>A0AAF3E807</accession>
<dbReference type="PIRSF" id="PIRSF000912">
    <property type="entry name" value="PPEF"/>
    <property type="match status" value="1"/>
</dbReference>
<evidence type="ECO:0000256" key="3">
    <source>
        <dbReference type="ARBA" id="ARBA00022723"/>
    </source>
</evidence>
<dbReference type="PROSITE" id="PS00018">
    <property type="entry name" value="EF_HAND_1"/>
    <property type="match status" value="2"/>
</dbReference>
<evidence type="ECO:0000256" key="9">
    <source>
        <dbReference type="ARBA" id="ARBA00048336"/>
    </source>
</evidence>
<keyword evidence="5 10" id="KW-0378">Hydrolase</keyword>
<comment type="catalytic activity">
    <reaction evidence="9 10 11">
        <text>O-phospho-L-threonyl-[protein] + H2O = L-threonyl-[protein] + phosphate</text>
        <dbReference type="Rhea" id="RHEA:47004"/>
        <dbReference type="Rhea" id="RHEA-COMP:11060"/>
        <dbReference type="Rhea" id="RHEA-COMP:11605"/>
        <dbReference type="ChEBI" id="CHEBI:15377"/>
        <dbReference type="ChEBI" id="CHEBI:30013"/>
        <dbReference type="ChEBI" id="CHEBI:43474"/>
        <dbReference type="ChEBI" id="CHEBI:61977"/>
        <dbReference type="EC" id="3.1.3.16"/>
    </reaction>
</comment>
<evidence type="ECO:0000256" key="1">
    <source>
        <dbReference type="ARBA" id="ARBA00001936"/>
    </source>
</evidence>
<dbReference type="Pfam" id="PF08321">
    <property type="entry name" value="PPP5"/>
    <property type="match status" value="1"/>
</dbReference>
<evidence type="ECO:0000313" key="14">
    <source>
        <dbReference type="Proteomes" id="UP000887575"/>
    </source>
</evidence>
<dbReference type="PROSITE" id="PS50222">
    <property type="entry name" value="EF_HAND_2"/>
    <property type="match status" value="2"/>
</dbReference>
<dbReference type="PROSITE" id="PS00125">
    <property type="entry name" value="SER_THR_PHOSPHATASE"/>
    <property type="match status" value="1"/>
</dbReference>
<dbReference type="Gene3D" id="1.10.238.10">
    <property type="entry name" value="EF-hand"/>
    <property type="match status" value="1"/>
</dbReference>
<dbReference type="GO" id="GO:0004722">
    <property type="term" value="F:protein serine/threonine phosphatase activity"/>
    <property type="evidence" value="ECO:0007669"/>
    <property type="project" value="UniProtKB-EC"/>
</dbReference>
<dbReference type="GO" id="GO:0050906">
    <property type="term" value="P:detection of stimulus involved in sensory perception"/>
    <property type="evidence" value="ECO:0007669"/>
    <property type="project" value="UniProtKB-UniRule"/>
</dbReference>
<proteinExistence type="inferred from homology"/>
<evidence type="ECO:0000256" key="10">
    <source>
        <dbReference type="PIRNR" id="PIRNR000912"/>
    </source>
</evidence>
<dbReference type="InterPro" id="IPR004843">
    <property type="entry name" value="Calcineurin-like_PHP"/>
</dbReference>
<evidence type="ECO:0000256" key="6">
    <source>
        <dbReference type="ARBA" id="ARBA00022837"/>
    </source>
</evidence>
<dbReference type="InterPro" id="IPR012008">
    <property type="entry name" value="Ser/Thr-Pase_EF-hand_contain"/>
</dbReference>
<dbReference type="GO" id="GO:0030145">
    <property type="term" value="F:manganese ion binding"/>
    <property type="evidence" value="ECO:0007669"/>
    <property type="project" value="UniProtKB-UniRule"/>
</dbReference>
<comment type="similarity">
    <text evidence="2 10 11">Belongs to the PPP phosphatase family.</text>
</comment>
<dbReference type="InterPro" id="IPR002048">
    <property type="entry name" value="EF_hand_dom"/>
</dbReference>